<dbReference type="Proteomes" id="UP000761264">
    <property type="component" value="Unassembled WGS sequence"/>
</dbReference>
<dbReference type="PANTHER" id="PTHR11070">
    <property type="entry name" value="UVRD / RECB / PCRA DNA HELICASE FAMILY MEMBER"/>
    <property type="match status" value="1"/>
</dbReference>
<feature type="compositionally biased region" description="Polar residues" evidence="5">
    <location>
        <begin position="129"/>
        <end position="146"/>
    </location>
</feature>
<feature type="domain" description="UvrD-like helicase ATP-binding" evidence="6">
    <location>
        <begin position="360"/>
        <end position="406"/>
    </location>
</feature>
<keyword evidence="2" id="KW-0378">Hydrolase</keyword>
<dbReference type="SUPFAM" id="SSF52540">
    <property type="entry name" value="P-loop containing nucleoside triphosphate hydrolases"/>
    <property type="match status" value="1"/>
</dbReference>
<dbReference type="AlphaFoldDB" id="A0A967EZQ0"/>
<keyword evidence="9" id="KW-1185">Reference proteome</keyword>
<dbReference type="EMBL" id="JAAQPH010000013">
    <property type="protein sequence ID" value="NIA70354.1"/>
    <property type="molecule type" value="Genomic_DNA"/>
</dbReference>
<evidence type="ECO:0000256" key="2">
    <source>
        <dbReference type="ARBA" id="ARBA00022801"/>
    </source>
</evidence>
<comment type="caution">
    <text evidence="8">The sequence shown here is derived from an EMBL/GenBank/DDBJ whole genome shotgun (WGS) entry which is preliminary data.</text>
</comment>
<sequence>MLWPIPRNFVEDLKYQVQQGSILVPVLMAFPNEAVAAIWALVTIGRDAIVDPEYDFSIGDFSDELMRSRDFVNDAPLHERSKLAAFTHLQAFIEEGLKIADGVGLRWISTDEYWASSPGQHEAQELRGQPTSHQYGNGESDDSATVRTTGDYRESVYTFHTRVRPTEEQGQILEASRKAGSTDVVKAEAFAGTGKTTLCGFIGEELGSGSAVYLAFNRDMADQAKRRLGGTVEDCRTSDSLAYKVVKPSNQWGEERCQRGQSMPWHDLADRLGLPQMFGIYRRGILVRQVDQTVKNYCYSAEPELSLNHVPELEWPTGGNEQVLQWAKNLWAMMILKSGDLPIFPHQVMKWWDLREGTIPYDVVLFDEAQDANGAFMSILRRSSCKRILIGDHHQQLYDWRGAVNAMAQIEGSSFPLTQSWRFGPEIADYANKVLGRKSNVPAQKMRGNLGLSSQIITYGGSHQGPEWPITILARTNTGVFRQAVSVAEFGHRFHLVGGIEDLQWLMLDALRLYRGGANRGTPHPTLVRFGSWDDLVFEEEQTMDSELRRVRETIEERHSVLEGQLATLGKHHVAVEAKAPIVLSTTHRVKGREWPRVMLMDDFINRDKLDETTDGEYRDAELNVLYVAATRATRELYIPECLQMSS</sequence>
<dbReference type="Pfam" id="PF00580">
    <property type="entry name" value="UvrD-helicase"/>
    <property type="match status" value="1"/>
</dbReference>
<keyword evidence="4 8" id="KW-0067">ATP-binding</keyword>
<gene>
    <name evidence="8" type="ORF">HBA54_17245</name>
</gene>
<reference evidence="8" key="1">
    <citation type="submission" date="2020-03" db="EMBL/GenBank/DDBJ databases">
        <title>Genome of Pelagibius litoralis DSM 21314T.</title>
        <authorList>
            <person name="Wang G."/>
        </authorList>
    </citation>
    <scope>NUCLEOTIDE SEQUENCE</scope>
    <source>
        <strain evidence="8">DSM 21314</strain>
    </source>
</reference>
<dbReference type="GO" id="GO:0005524">
    <property type="term" value="F:ATP binding"/>
    <property type="evidence" value="ECO:0007669"/>
    <property type="project" value="UniProtKB-KW"/>
</dbReference>
<dbReference type="InterPro" id="IPR027785">
    <property type="entry name" value="UvrD-like_helicase_C"/>
</dbReference>
<dbReference type="Pfam" id="PF13538">
    <property type="entry name" value="UvrD_C_2"/>
    <property type="match status" value="1"/>
</dbReference>
<organism evidence="8 9">
    <name type="scientific">Pelagibius litoralis</name>
    <dbReference type="NCBI Taxonomy" id="374515"/>
    <lineage>
        <taxon>Bacteria</taxon>
        <taxon>Pseudomonadati</taxon>
        <taxon>Pseudomonadota</taxon>
        <taxon>Alphaproteobacteria</taxon>
        <taxon>Rhodospirillales</taxon>
        <taxon>Rhodovibrionaceae</taxon>
        <taxon>Pelagibius</taxon>
    </lineage>
</organism>
<dbReference type="GO" id="GO:0003677">
    <property type="term" value="F:DNA binding"/>
    <property type="evidence" value="ECO:0007669"/>
    <property type="project" value="InterPro"/>
</dbReference>
<keyword evidence="1" id="KW-0547">Nucleotide-binding</keyword>
<accession>A0A967EZQ0</accession>
<evidence type="ECO:0000259" key="6">
    <source>
        <dbReference type="Pfam" id="PF00580"/>
    </source>
</evidence>
<dbReference type="InterPro" id="IPR014016">
    <property type="entry name" value="UvrD-like_ATP-bd"/>
</dbReference>
<dbReference type="GO" id="GO:0016787">
    <property type="term" value="F:hydrolase activity"/>
    <property type="evidence" value="ECO:0007669"/>
    <property type="project" value="UniProtKB-KW"/>
</dbReference>
<feature type="region of interest" description="Disordered" evidence="5">
    <location>
        <begin position="118"/>
        <end position="146"/>
    </location>
</feature>
<keyword evidence="3" id="KW-0347">Helicase</keyword>
<protein>
    <submittedName>
        <fullName evidence="8">ATP-binding domain-containing protein</fullName>
    </submittedName>
</protein>
<dbReference type="GO" id="GO:0031297">
    <property type="term" value="P:replication fork processing"/>
    <property type="evidence" value="ECO:0007669"/>
    <property type="project" value="TreeGrafter"/>
</dbReference>
<evidence type="ECO:0000313" key="8">
    <source>
        <dbReference type="EMBL" id="NIA70354.1"/>
    </source>
</evidence>
<evidence type="ECO:0000256" key="4">
    <source>
        <dbReference type="ARBA" id="ARBA00022840"/>
    </source>
</evidence>
<dbReference type="GO" id="GO:0000724">
    <property type="term" value="P:double-strand break repair via homologous recombination"/>
    <property type="evidence" value="ECO:0007669"/>
    <property type="project" value="TreeGrafter"/>
</dbReference>
<evidence type="ECO:0000259" key="7">
    <source>
        <dbReference type="Pfam" id="PF13538"/>
    </source>
</evidence>
<feature type="domain" description="UvrD-like helicase C-terminal" evidence="7">
    <location>
        <begin position="582"/>
        <end position="639"/>
    </location>
</feature>
<name>A0A967EZQ0_9PROT</name>
<dbReference type="InterPro" id="IPR027417">
    <property type="entry name" value="P-loop_NTPase"/>
</dbReference>
<evidence type="ECO:0000256" key="5">
    <source>
        <dbReference type="SAM" id="MobiDB-lite"/>
    </source>
</evidence>
<evidence type="ECO:0000256" key="1">
    <source>
        <dbReference type="ARBA" id="ARBA00022741"/>
    </source>
</evidence>
<evidence type="ECO:0000313" key="9">
    <source>
        <dbReference type="Proteomes" id="UP000761264"/>
    </source>
</evidence>
<dbReference type="InterPro" id="IPR000212">
    <property type="entry name" value="DNA_helicase_UvrD/REP"/>
</dbReference>
<dbReference type="Gene3D" id="3.40.50.300">
    <property type="entry name" value="P-loop containing nucleotide triphosphate hydrolases"/>
    <property type="match status" value="2"/>
</dbReference>
<evidence type="ECO:0000256" key="3">
    <source>
        <dbReference type="ARBA" id="ARBA00022806"/>
    </source>
</evidence>
<dbReference type="RefSeq" id="WP_167226851.1">
    <property type="nucleotide sequence ID" value="NZ_JAAQPH010000013.1"/>
</dbReference>
<dbReference type="GO" id="GO:0043138">
    <property type="term" value="F:3'-5' DNA helicase activity"/>
    <property type="evidence" value="ECO:0007669"/>
    <property type="project" value="TreeGrafter"/>
</dbReference>
<proteinExistence type="predicted"/>
<dbReference type="PANTHER" id="PTHR11070:SF30">
    <property type="entry name" value="F-BOX DNA HELICASE 1"/>
    <property type="match status" value="1"/>
</dbReference>